<dbReference type="AlphaFoldDB" id="A0A194XN69"/>
<dbReference type="KEGG" id="psco:LY89DRAFT_665653"/>
<protein>
    <submittedName>
        <fullName evidence="2">Uncharacterized protein</fullName>
    </submittedName>
</protein>
<proteinExistence type="predicted"/>
<dbReference type="InParanoid" id="A0A194XN69"/>
<evidence type="ECO:0000313" key="2">
    <source>
        <dbReference type="EMBL" id="KUJ21207.1"/>
    </source>
</evidence>
<name>A0A194XN69_MOLSC</name>
<reference evidence="2 3" key="1">
    <citation type="submission" date="2015-10" db="EMBL/GenBank/DDBJ databases">
        <title>Full genome of DAOMC 229536 Phialocephala scopiformis, a fungal endophyte of spruce producing the potent anti-insectan compound rugulosin.</title>
        <authorList>
            <consortium name="DOE Joint Genome Institute"/>
            <person name="Walker A.K."/>
            <person name="Frasz S.L."/>
            <person name="Seifert K.A."/>
            <person name="Miller J.D."/>
            <person name="Mondo S.J."/>
            <person name="Labutti K."/>
            <person name="Lipzen A."/>
            <person name="Dockter R."/>
            <person name="Kennedy M."/>
            <person name="Grigoriev I.V."/>
            <person name="Spatafora J.W."/>
        </authorList>
    </citation>
    <scope>NUCLEOTIDE SEQUENCE [LARGE SCALE GENOMIC DNA]</scope>
    <source>
        <strain evidence="2 3">CBS 120377</strain>
    </source>
</reference>
<dbReference type="EMBL" id="KQ947408">
    <property type="protein sequence ID" value="KUJ21207.1"/>
    <property type="molecule type" value="Genomic_DNA"/>
</dbReference>
<accession>A0A194XN69</accession>
<sequence>MAPPQLFVSEIKSRTLHPDDCYKTILEYSCGHFENHPDMPYVTHVGCKGRSPAAWTCSNTSNVSKVVETKKECNVCASAPATYKVFLATKPETDEVDPIASSLPLSPVAAVTAPAKSNKSNGPKIPFFSPPSSTAPAMSRAERRKANKAAALRQATTSHPRQGTALGEDDSTFGESSKSFESTQPTNDFKNPWAGEDAWAAKQTTSGDEMTGVEMEEEEESKVAGSAKWWETKQQRDWK</sequence>
<organism evidence="2 3">
    <name type="scientific">Mollisia scopiformis</name>
    <name type="common">Conifer needle endophyte fungus</name>
    <name type="synonym">Phialocephala scopiformis</name>
    <dbReference type="NCBI Taxonomy" id="149040"/>
    <lineage>
        <taxon>Eukaryota</taxon>
        <taxon>Fungi</taxon>
        <taxon>Dikarya</taxon>
        <taxon>Ascomycota</taxon>
        <taxon>Pezizomycotina</taxon>
        <taxon>Leotiomycetes</taxon>
        <taxon>Helotiales</taxon>
        <taxon>Mollisiaceae</taxon>
        <taxon>Mollisia</taxon>
    </lineage>
</organism>
<evidence type="ECO:0000256" key="1">
    <source>
        <dbReference type="SAM" id="MobiDB-lite"/>
    </source>
</evidence>
<evidence type="ECO:0000313" key="3">
    <source>
        <dbReference type="Proteomes" id="UP000070700"/>
    </source>
</evidence>
<feature type="compositionally biased region" description="Polar residues" evidence="1">
    <location>
        <begin position="173"/>
        <end position="189"/>
    </location>
</feature>
<dbReference type="RefSeq" id="XP_018075562.1">
    <property type="nucleotide sequence ID" value="XM_018212857.1"/>
</dbReference>
<dbReference type="Proteomes" id="UP000070700">
    <property type="component" value="Unassembled WGS sequence"/>
</dbReference>
<dbReference type="GeneID" id="28822583"/>
<keyword evidence="3" id="KW-1185">Reference proteome</keyword>
<gene>
    <name evidence="2" type="ORF">LY89DRAFT_665653</name>
</gene>
<feature type="compositionally biased region" description="Basic and acidic residues" evidence="1">
    <location>
        <begin position="230"/>
        <end position="239"/>
    </location>
</feature>
<feature type="region of interest" description="Disordered" evidence="1">
    <location>
        <begin position="114"/>
        <end position="239"/>
    </location>
</feature>